<dbReference type="OrthoDB" id="9815205at2"/>
<dbReference type="PROSITE" id="PS51352">
    <property type="entry name" value="THIOREDOXIN_2"/>
    <property type="match status" value="1"/>
</dbReference>
<protein>
    <submittedName>
        <fullName evidence="2">Redoxin domain-containing protein</fullName>
    </submittedName>
</protein>
<reference evidence="2 3" key="1">
    <citation type="submission" date="2018-04" db="EMBL/GenBank/DDBJ databases">
        <title>Characteristic and Complete Genome Sequencing of A Novel Member of Infective Endocarditis Causative Bacteria: Bergeyella cardium QL-PH.</title>
        <authorList>
            <person name="Pan H."/>
            <person name="Sun E."/>
            <person name="Zhang Y."/>
        </authorList>
    </citation>
    <scope>NUCLEOTIDE SEQUENCE [LARGE SCALE GENOMIC DNA]</scope>
    <source>
        <strain evidence="2 3">HPQL</strain>
    </source>
</reference>
<dbReference type="PANTHER" id="PTHR42852:SF13">
    <property type="entry name" value="PROTEIN DIPZ"/>
    <property type="match status" value="1"/>
</dbReference>
<dbReference type="GO" id="GO:0030313">
    <property type="term" value="C:cell envelope"/>
    <property type="evidence" value="ECO:0007669"/>
    <property type="project" value="UniProtKB-SubCell"/>
</dbReference>
<organism evidence="2 3">
    <name type="scientific">Bergeyella cardium</name>
    <dbReference type="NCBI Taxonomy" id="1585976"/>
    <lineage>
        <taxon>Bacteria</taxon>
        <taxon>Pseudomonadati</taxon>
        <taxon>Bacteroidota</taxon>
        <taxon>Flavobacteriia</taxon>
        <taxon>Flavobacteriales</taxon>
        <taxon>Weeksellaceae</taxon>
        <taxon>Bergeyella</taxon>
    </lineage>
</organism>
<dbReference type="Gene3D" id="3.40.30.10">
    <property type="entry name" value="Glutaredoxin"/>
    <property type="match status" value="1"/>
</dbReference>
<dbReference type="InterPro" id="IPR050553">
    <property type="entry name" value="Thioredoxin_ResA/DsbE_sf"/>
</dbReference>
<proteinExistence type="predicted"/>
<dbReference type="GO" id="GO:0016491">
    <property type="term" value="F:oxidoreductase activity"/>
    <property type="evidence" value="ECO:0007669"/>
    <property type="project" value="InterPro"/>
</dbReference>
<dbReference type="RefSeq" id="WP_120488991.1">
    <property type="nucleotide sequence ID" value="NZ_CP029149.1"/>
</dbReference>
<dbReference type="InterPro" id="IPR013766">
    <property type="entry name" value="Thioredoxin_domain"/>
</dbReference>
<keyword evidence="3" id="KW-1185">Reference proteome</keyword>
<dbReference type="CDD" id="cd02966">
    <property type="entry name" value="TlpA_like_family"/>
    <property type="match status" value="1"/>
</dbReference>
<dbReference type="AlphaFoldDB" id="A0A6P1QW28"/>
<dbReference type="Proteomes" id="UP000464318">
    <property type="component" value="Chromosome"/>
</dbReference>
<evidence type="ECO:0000256" key="1">
    <source>
        <dbReference type="ARBA" id="ARBA00023284"/>
    </source>
</evidence>
<dbReference type="EMBL" id="CP029149">
    <property type="protein sequence ID" value="QHN65985.1"/>
    <property type="molecule type" value="Genomic_DNA"/>
</dbReference>
<name>A0A6P1QW28_9FLAO</name>
<gene>
    <name evidence="2" type="ORF">DBX24_08865</name>
</gene>
<dbReference type="InterPro" id="IPR036249">
    <property type="entry name" value="Thioredoxin-like_sf"/>
</dbReference>
<evidence type="ECO:0000313" key="3">
    <source>
        <dbReference type="Proteomes" id="UP000464318"/>
    </source>
</evidence>
<keyword evidence="1" id="KW-0676">Redox-active center</keyword>
<dbReference type="PROSITE" id="PS00194">
    <property type="entry name" value="THIOREDOXIN_1"/>
    <property type="match status" value="1"/>
</dbReference>
<dbReference type="KEGG" id="bcad:DBX24_08865"/>
<dbReference type="PANTHER" id="PTHR42852">
    <property type="entry name" value="THIOL:DISULFIDE INTERCHANGE PROTEIN DSBE"/>
    <property type="match status" value="1"/>
</dbReference>
<dbReference type="GO" id="GO:0017004">
    <property type="term" value="P:cytochrome complex assembly"/>
    <property type="evidence" value="ECO:0007669"/>
    <property type="project" value="UniProtKB-KW"/>
</dbReference>
<dbReference type="Pfam" id="PF00085">
    <property type="entry name" value="Thioredoxin"/>
    <property type="match status" value="1"/>
</dbReference>
<dbReference type="PROSITE" id="PS51257">
    <property type="entry name" value="PROKAR_LIPOPROTEIN"/>
    <property type="match status" value="1"/>
</dbReference>
<sequence length="178" mass="20028">MRKFILPLALGLAVVSCKKEAPVETTENKTETTTESPKLSLKEYTPEKVSELLSTKNDTLYVTNFFATWCGPCVKEIPHFKEVMDENKDKPVKFTFVSLDEKADWETKVLPFADTKGITANTVLLNFESLNEGFFSSNFKTWDGNFIPFTILRKGDKVEEIGGGVSKEILVKKMSSLN</sequence>
<dbReference type="InterPro" id="IPR017937">
    <property type="entry name" value="Thioredoxin_CS"/>
</dbReference>
<dbReference type="SUPFAM" id="SSF52833">
    <property type="entry name" value="Thioredoxin-like"/>
    <property type="match status" value="1"/>
</dbReference>
<accession>A0A6P1QW28</accession>
<evidence type="ECO:0000313" key="2">
    <source>
        <dbReference type="EMBL" id="QHN65985.1"/>
    </source>
</evidence>